<dbReference type="Pfam" id="PF00563">
    <property type="entry name" value="EAL"/>
    <property type="match status" value="1"/>
</dbReference>
<accession>X2L8C9</accession>
<dbReference type="InterPro" id="IPR043128">
    <property type="entry name" value="Rev_trsase/Diguanyl_cyclase"/>
</dbReference>
<sequence>MGNFPRKYRMSLLPEQKNNKNPIDLYSEIVDDLPGLICFGNRLGGYFNKQWRDYTGAIAGEHGAADWLEALHPDDRERLAAQWRQAIVALSSFAGEARLRERSGAYRWFMLAFNARQDGKALEPSWYLTATDIHPQMLQRQQNVQALSIQQDMLDASVDCIKVINRDGTLRHMNRSGSLALGLDPAQKEFGMPWLGLLSPEVRRRGSKALRSVKAGKNARFAGLSVTPQGKKQHWDNILSPVSDEHGVVAEILCVSRDVTSQRVMEQRLLLASEYDELTGLPNRRLFKKKLKQEMKRALHGNKSLGLMLLDLDHFKLVNDTLGHAAGDHLLRVLGKRLSACMNTHSFVSRLGGDEFAVVISDVENEQDIFRIANKFLLQLETPITHGGKTLHCGMSIGGAIYPKDARDASELMKCADTALYELKEGGRGGVYMFDSKMMDKARARASQLNYARQIVRDNCIRPNYQPKVSLADGSTVGFEALLRWHCPQNGIQLPATVSEAFNDYELATKISEAMQLKVFADIARWRAAGVAVRPVSLNVSPIEFLRDNYAETFLQRLLKFHIPHHLIELEVTEHAFNKHGSKYVLRALHMLKEMGIRIALDDFGTGHSSFSHIMDYPLDCIKLDCDFIQRMNTEPAILAIVESIGILGQKLSIDIIAEGVETEQQRQTLCEAGFHIGQGFLFSPAVGSQQVPTLLQAILQPAEGGTANR</sequence>
<dbReference type="InterPro" id="IPR029787">
    <property type="entry name" value="Nucleotide_cyclase"/>
</dbReference>
<dbReference type="PANTHER" id="PTHR44757">
    <property type="entry name" value="DIGUANYLATE CYCLASE DGCP"/>
    <property type="match status" value="1"/>
</dbReference>
<feature type="domain" description="EAL" evidence="1">
    <location>
        <begin position="445"/>
        <end position="700"/>
    </location>
</feature>
<organism evidence="3">
    <name type="scientific">uncultured bacterium lac172</name>
    <dbReference type="NCBI Taxonomy" id="1447242"/>
    <lineage>
        <taxon>Bacteria</taxon>
        <taxon>environmental samples</taxon>
    </lineage>
</organism>
<dbReference type="SUPFAM" id="SSF55073">
    <property type="entry name" value="Nucleotide cyclase"/>
    <property type="match status" value="1"/>
</dbReference>
<dbReference type="AlphaFoldDB" id="X2L8C9"/>
<dbReference type="CDD" id="cd01948">
    <property type="entry name" value="EAL"/>
    <property type="match status" value="1"/>
</dbReference>
<dbReference type="InterPro" id="IPR035919">
    <property type="entry name" value="EAL_sf"/>
</dbReference>
<dbReference type="SMART" id="SM00267">
    <property type="entry name" value="GGDEF"/>
    <property type="match status" value="1"/>
</dbReference>
<name>X2L8C9_9BACT</name>
<evidence type="ECO:0000313" key="3">
    <source>
        <dbReference type="EMBL" id="AHN98009.1"/>
    </source>
</evidence>
<dbReference type="InterPro" id="IPR013656">
    <property type="entry name" value="PAS_4"/>
</dbReference>
<dbReference type="SUPFAM" id="SSF141868">
    <property type="entry name" value="EAL domain-like"/>
    <property type="match status" value="1"/>
</dbReference>
<dbReference type="Gene3D" id="3.20.20.450">
    <property type="entry name" value="EAL domain"/>
    <property type="match status" value="1"/>
</dbReference>
<dbReference type="InterPro" id="IPR000014">
    <property type="entry name" value="PAS"/>
</dbReference>
<dbReference type="InterPro" id="IPR035965">
    <property type="entry name" value="PAS-like_dom_sf"/>
</dbReference>
<dbReference type="Gene3D" id="3.30.450.20">
    <property type="entry name" value="PAS domain"/>
    <property type="match status" value="2"/>
</dbReference>
<dbReference type="SMART" id="SM00052">
    <property type="entry name" value="EAL"/>
    <property type="match status" value="1"/>
</dbReference>
<dbReference type="PROSITE" id="PS50883">
    <property type="entry name" value="EAL"/>
    <property type="match status" value="1"/>
</dbReference>
<dbReference type="PANTHER" id="PTHR44757:SF2">
    <property type="entry name" value="BIOFILM ARCHITECTURE MAINTENANCE PROTEIN MBAA"/>
    <property type="match status" value="1"/>
</dbReference>
<dbReference type="Pfam" id="PF08448">
    <property type="entry name" value="PAS_4"/>
    <property type="match status" value="1"/>
</dbReference>
<dbReference type="InterPro" id="IPR013655">
    <property type="entry name" value="PAS_fold_3"/>
</dbReference>
<dbReference type="CDD" id="cd00130">
    <property type="entry name" value="PAS"/>
    <property type="match status" value="2"/>
</dbReference>
<protein>
    <submittedName>
        <fullName evidence="3">Diguanylate cyclase/phosphodiesterase</fullName>
    </submittedName>
</protein>
<dbReference type="Pfam" id="PF00990">
    <property type="entry name" value="GGDEF"/>
    <property type="match status" value="1"/>
</dbReference>
<proteinExistence type="predicted"/>
<evidence type="ECO:0000259" key="2">
    <source>
        <dbReference type="PROSITE" id="PS50887"/>
    </source>
</evidence>
<dbReference type="SUPFAM" id="SSF55785">
    <property type="entry name" value="PYP-like sensor domain (PAS domain)"/>
    <property type="match status" value="2"/>
</dbReference>
<dbReference type="PROSITE" id="PS50887">
    <property type="entry name" value="GGDEF"/>
    <property type="match status" value="1"/>
</dbReference>
<dbReference type="Pfam" id="PF08447">
    <property type="entry name" value="PAS_3"/>
    <property type="match status" value="1"/>
</dbReference>
<feature type="domain" description="GGDEF" evidence="2">
    <location>
        <begin position="303"/>
        <end position="436"/>
    </location>
</feature>
<dbReference type="InterPro" id="IPR052155">
    <property type="entry name" value="Biofilm_reg_signaling"/>
</dbReference>
<dbReference type="CDD" id="cd01949">
    <property type="entry name" value="GGDEF"/>
    <property type="match status" value="1"/>
</dbReference>
<reference evidence="3" key="1">
    <citation type="submission" date="2013-10" db="EMBL/GenBank/DDBJ databases">
        <title>Functional metagenomics reveals novel beta-galactosidases not predictable from gene sequences.</title>
        <authorList>
            <person name="Cheng J."/>
            <person name="Engel K."/>
            <person name="Romantsov T."/>
            <person name="Neufeld J.D."/>
            <person name="Rose D.R."/>
            <person name="Charles T.C."/>
        </authorList>
    </citation>
    <scope>NUCLEOTIDE SEQUENCE</scope>
</reference>
<evidence type="ECO:0000259" key="1">
    <source>
        <dbReference type="PROSITE" id="PS50883"/>
    </source>
</evidence>
<dbReference type="NCBIfam" id="TIGR00254">
    <property type="entry name" value="GGDEF"/>
    <property type="match status" value="1"/>
</dbReference>
<dbReference type="InterPro" id="IPR001633">
    <property type="entry name" value="EAL_dom"/>
</dbReference>
<dbReference type="InterPro" id="IPR000160">
    <property type="entry name" value="GGDEF_dom"/>
</dbReference>
<dbReference type="Gene3D" id="3.30.70.270">
    <property type="match status" value="1"/>
</dbReference>
<dbReference type="EMBL" id="KF796607">
    <property type="protein sequence ID" value="AHN98009.1"/>
    <property type="molecule type" value="Genomic_DNA"/>
</dbReference>